<keyword evidence="4" id="KW-1185">Reference proteome</keyword>
<evidence type="ECO:0000256" key="2">
    <source>
        <dbReference type="SAM" id="Phobius"/>
    </source>
</evidence>
<keyword evidence="2" id="KW-1133">Transmembrane helix</keyword>
<dbReference type="InterPro" id="IPR050445">
    <property type="entry name" value="Bact_polysacc_biosynth/exp"/>
</dbReference>
<feature type="coiled-coil region" evidence="1">
    <location>
        <begin position="160"/>
        <end position="187"/>
    </location>
</feature>
<keyword evidence="2" id="KW-0472">Membrane</keyword>
<organism evidence="3 4">
    <name type="scientific">Sphingomonas paeninsulae</name>
    <dbReference type="NCBI Taxonomy" id="2319844"/>
    <lineage>
        <taxon>Bacteria</taxon>
        <taxon>Pseudomonadati</taxon>
        <taxon>Pseudomonadota</taxon>
        <taxon>Alphaproteobacteria</taxon>
        <taxon>Sphingomonadales</taxon>
        <taxon>Sphingomonadaceae</taxon>
        <taxon>Sphingomonas</taxon>
    </lineage>
</organism>
<dbReference type="PANTHER" id="PTHR32309">
    <property type="entry name" value="TYROSINE-PROTEIN KINASE"/>
    <property type="match status" value="1"/>
</dbReference>
<dbReference type="PANTHER" id="PTHR32309:SF13">
    <property type="entry name" value="FERRIC ENTEROBACTIN TRANSPORT PROTEIN FEPE"/>
    <property type="match status" value="1"/>
</dbReference>
<dbReference type="OrthoDB" id="1523414at2"/>
<proteinExistence type="predicted"/>
<name>A0A494TQI2_SPHPE</name>
<feature type="transmembrane region" description="Helical" evidence="2">
    <location>
        <begin position="322"/>
        <end position="343"/>
    </location>
</feature>
<dbReference type="Proteomes" id="UP000276254">
    <property type="component" value="Chromosome"/>
</dbReference>
<dbReference type="EMBL" id="CP032829">
    <property type="protein sequence ID" value="AYJ88056.1"/>
    <property type="molecule type" value="Genomic_DNA"/>
</dbReference>
<sequence>MPTICALLYYGLFASNVYISESRFVVRSPDKPAVSGLGLLVKSSGLSTSGDEIYATKDYLTSRDALRAINRGSAFERAFTNTDVSVFDRFDGILGNRSFENLYKYYDGKVKVEYDSASSITTLTVRAYNPKSAQQFNEQLLEMAEQTVNRMSERGRRDLISVAQNEVSNAKQQAQDAAAALASYRDRQGLIDPEKQAAIQMQMISKLQDGLITTKTQLLELRSLAPASPQIPVLETRAKGLAREIEGQIGAVAGSKGSLAASAVQYQRFSIANQFAEKQLASALASLEESRSEARRKHAYVERVVQPNLPDNPLEPRRLRGVFSVFVLGLVAWGLLSMLLAGLMEHRD</sequence>
<dbReference type="GO" id="GO:0004713">
    <property type="term" value="F:protein tyrosine kinase activity"/>
    <property type="evidence" value="ECO:0007669"/>
    <property type="project" value="TreeGrafter"/>
</dbReference>
<dbReference type="AlphaFoldDB" id="A0A494TQI2"/>
<gene>
    <name evidence="3" type="ORF">D3Y57_15750</name>
</gene>
<keyword evidence="1" id="KW-0175">Coiled coil</keyword>
<keyword evidence="2" id="KW-0812">Transmembrane</keyword>
<reference evidence="3 4" key="1">
    <citation type="submission" date="2018-09" db="EMBL/GenBank/DDBJ databases">
        <title>Sphingomonas peninsula sp. nov., isolated from fildes peninsula, Antarctic soil.</title>
        <authorList>
            <person name="Yingchao G."/>
        </authorList>
    </citation>
    <scope>NUCLEOTIDE SEQUENCE [LARGE SCALE GENOMIC DNA]</scope>
    <source>
        <strain evidence="3 4">YZ-8</strain>
    </source>
</reference>
<evidence type="ECO:0000313" key="4">
    <source>
        <dbReference type="Proteomes" id="UP000276254"/>
    </source>
</evidence>
<accession>A0A494TQI2</accession>
<dbReference type="GO" id="GO:0005886">
    <property type="term" value="C:plasma membrane"/>
    <property type="evidence" value="ECO:0007669"/>
    <property type="project" value="TreeGrafter"/>
</dbReference>
<protein>
    <submittedName>
        <fullName evidence="3">Uncharacterized protein</fullName>
    </submittedName>
</protein>
<dbReference type="KEGG" id="spha:D3Y57_15750"/>
<evidence type="ECO:0000256" key="1">
    <source>
        <dbReference type="SAM" id="Coils"/>
    </source>
</evidence>
<evidence type="ECO:0000313" key="3">
    <source>
        <dbReference type="EMBL" id="AYJ88056.1"/>
    </source>
</evidence>